<dbReference type="AlphaFoldDB" id="A9A1R5"/>
<dbReference type="InParanoid" id="A9A1R5"/>
<dbReference type="PhylomeDB" id="A9A1R5"/>
<dbReference type="SUPFAM" id="SSF51735">
    <property type="entry name" value="NAD(P)-binding Rossmann-fold domains"/>
    <property type="match status" value="1"/>
</dbReference>
<dbReference type="KEGG" id="nmr:Nmar_0136"/>
<dbReference type="Pfam" id="PF02894">
    <property type="entry name" value="GFO_IDH_MocA_C"/>
    <property type="match status" value="1"/>
</dbReference>
<dbReference type="eggNOG" id="arCOG01622">
    <property type="taxonomic scope" value="Archaea"/>
</dbReference>
<dbReference type="FunCoup" id="A9A1R5">
    <property type="interactions" value="42"/>
</dbReference>
<dbReference type="Proteomes" id="UP000000792">
    <property type="component" value="Chromosome"/>
</dbReference>
<dbReference type="SUPFAM" id="SSF55347">
    <property type="entry name" value="Glyceraldehyde-3-phosphate dehydrogenase-like, C-terminal domain"/>
    <property type="match status" value="1"/>
</dbReference>
<dbReference type="OrthoDB" id="3111at2157"/>
<name>A9A1R5_NITMS</name>
<protein>
    <submittedName>
        <fullName evidence="3">Oxidoreductase domain protein</fullName>
    </submittedName>
</protein>
<proteinExistence type="predicted"/>
<dbReference type="PANTHER" id="PTHR43377">
    <property type="entry name" value="BILIVERDIN REDUCTASE A"/>
    <property type="match status" value="1"/>
</dbReference>
<evidence type="ECO:0000259" key="2">
    <source>
        <dbReference type="Pfam" id="PF02894"/>
    </source>
</evidence>
<dbReference type="InterPro" id="IPR000683">
    <property type="entry name" value="Gfo/Idh/MocA-like_OxRdtase_N"/>
</dbReference>
<dbReference type="GO" id="GO:0000166">
    <property type="term" value="F:nucleotide binding"/>
    <property type="evidence" value="ECO:0007669"/>
    <property type="project" value="InterPro"/>
</dbReference>
<dbReference type="InterPro" id="IPR004104">
    <property type="entry name" value="Gfo/Idh/MocA-like_OxRdtase_C"/>
</dbReference>
<organism evidence="3 4">
    <name type="scientific">Nitrosopumilus maritimus (strain SCM1)</name>
    <dbReference type="NCBI Taxonomy" id="436308"/>
    <lineage>
        <taxon>Archaea</taxon>
        <taxon>Nitrososphaerota</taxon>
        <taxon>Nitrososphaeria</taxon>
        <taxon>Nitrosopumilales</taxon>
        <taxon>Nitrosopumilaceae</taxon>
        <taxon>Nitrosopumilus</taxon>
    </lineage>
</organism>
<feature type="domain" description="Gfo/Idh/MocA-like oxidoreductase N-terminal" evidence="1">
    <location>
        <begin position="12"/>
        <end position="127"/>
    </location>
</feature>
<evidence type="ECO:0000313" key="3">
    <source>
        <dbReference type="EMBL" id="ABX12036.1"/>
    </source>
</evidence>
<dbReference type="HOGENOM" id="CLU_023194_10_1_2"/>
<dbReference type="GeneID" id="5773857"/>
<dbReference type="Gene3D" id="3.40.50.720">
    <property type="entry name" value="NAD(P)-binding Rossmann-like Domain"/>
    <property type="match status" value="1"/>
</dbReference>
<dbReference type="STRING" id="436308.Nmar_0136"/>
<evidence type="ECO:0000313" key="4">
    <source>
        <dbReference type="Proteomes" id="UP000000792"/>
    </source>
</evidence>
<feature type="domain" description="Gfo/Idh/MocA-like oxidoreductase C-terminal" evidence="2">
    <location>
        <begin position="158"/>
        <end position="342"/>
    </location>
</feature>
<keyword evidence="4" id="KW-1185">Reference proteome</keyword>
<dbReference type="InterPro" id="IPR051450">
    <property type="entry name" value="Gfo/Idh/MocA_Oxidoreductases"/>
</dbReference>
<accession>A9A1R5</accession>
<dbReference type="RefSeq" id="WP_012214523.1">
    <property type="nucleotide sequence ID" value="NC_010085.1"/>
</dbReference>
<reference evidence="3 4" key="1">
    <citation type="journal article" date="2010" name="Proc. Natl. Acad. Sci. U.S.A.">
        <title>Nitrosopumilus maritimus genome reveals unique mechanisms for nitrification and autotrophy in globally distributed marine crenarchaea.</title>
        <authorList>
            <person name="Walker C.B."/>
            <person name="de la Torre J.R."/>
            <person name="Klotz M.G."/>
            <person name="Urakawa H."/>
            <person name="Pinel N."/>
            <person name="Arp D.J."/>
            <person name="Brochier-Armanet C."/>
            <person name="Chain P.S."/>
            <person name="Chan P.P."/>
            <person name="Gollabgir A."/>
            <person name="Hemp J."/>
            <person name="Hugler M."/>
            <person name="Karr E.A."/>
            <person name="Konneke M."/>
            <person name="Shin M."/>
            <person name="Lawton T.J."/>
            <person name="Lowe T."/>
            <person name="Martens-Habbena W."/>
            <person name="Sayavedra-Soto L.A."/>
            <person name="Lang D."/>
            <person name="Sievert S.M."/>
            <person name="Rosenzweig A.C."/>
            <person name="Manning G."/>
            <person name="Stahl D.A."/>
        </authorList>
    </citation>
    <scope>NUCLEOTIDE SEQUENCE [LARGE SCALE GENOMIC DNA]</scope>
    <source>
        <strain evidence="3 4">SCM1</strain>
    </source>
</reference>
<gene>
    <name evidence="3" type="ordered locus">Nmar_0136</name>
</gene>
<dbReference type="PANTHER" id="PTHR43377:SF1">
    <property type="entry name" value="BILIVERDIN REDUCTASE A"/>
    <property type="match status" value="1"/>
</dbReference>
<dbReference type="Pfam" id="PF01408">
    <property type="entry name" value="GFO_IDH_MocA"/>
    <property type="match status" value="1"/>
</dbReference>
<sequence>MNDFSKKIKKLTVVVIGCGSIGERHIYNLKNFGVNSLHIVDFDKNKVKKLEAKYNVKGHFSTDKSLSVNPDLSIICTDPASHITLAEKCLKKSSHIFIEKPISHDPNKVKLLLKNADSKKLKIFVGYNFRYNSGLNELKNILKKQNKSPYLISSNFGHHIKYWHPNSNFKNHYILKKNNGIILDDSHEYDLIKWLLEDKVESVYCQSIKTPKLSKYSESLASIVLKFKKGTIANLTLDFLRPSYQRNCKILFEDKEFNWDFNIKKKNKNYQNIANITITSQKLDTQRKIQKISEKVNEMYQKEMYDFISSIIKDTKPTIDGWDALETLKIGNAALESAKKGKVQYIRY</sequence>
<dbReference type="Gene3D" id="3.30.360.10">
    <property type="entry name" value="Dihydrodipicolinate Reductase, domain 2"/>
    <property type="match status" value="1"/>
</dbReference>
<dbReference type="EMBL" id="CP000866">
    <property type="protein sequence ID" value="ABX12036.1"/>
    <property type="molecule type" value="Genomic_DNA"/>
</dbReference>
<dbReference type="EnsemblBacteria" id="ABX12036">
    <property type="protein sequence ID" value="ABX12036"/>
    <property type="gene ID" value="Nmar_0136"/>
</dbReference>
<dbReference type="InterPro" id="IPR036291">
    <property type="entry name" value="NAD(P)-bd_dom_sf"/>
</dbReference>
<evidence type="ECO:0000259" key="1">
    <source>
        <dbReference type="Pfam" id="PF01408"/>
    </source>
</evidence>